<name>A0A1H8IDX1_9PROT</name>
<dbReference type="Gene3D" id="3.40.1090.10">
    <property type="entry name" value="Cytosolic phospholipase A2 catalytic domain"/>
    <property type="match status" value="2"/>
</dbReference>
<evidence type="ECO:0000313" key="7">
    <source>
        <dbReference type="Proteomes" id="UP000199459"/>
    </source>
</evidence>
<gene>
    <name evidence="6" type="ORF">SAMN05216325_13119</name>
</gene>
<dbReference type="STRING" id="917.SAMN05216326_10764"/>
<feature type="short sequence motif" description="GXSXG" evidence="4">
    <location>
        <begin position="38"/>
        <end position="42"/>
    </location>
</feature>
<dbReference type="InterPro" id="IPR016035">
    <property type="entry name" value="Acyl_Trfase/lysoPLipase"/>
</dbReference>
<sequence>MKKTVSLVLGSGGARGLAHIGIIHWLKENGYEIKSITGCSMGALVGGIYASGKLSEFEHWIKAVTKMDIISLLDISWSTTGFFKGDKVINTLVDLVGNQLIEDLPVRYTAVAADITNEKEIWINSGELFNAIRASISLPMLFTPYNYKGVNLIDGGVLNPVPIAPTFGDGTDITIAVNLCGPPKNTPTPDERPVKLPNESDSFHERIASFIKNLQQKVVLKDGIDLDAYDVVNQAIDAMQSTIARQKLAAYPPDHTIEIARNACGTLEFERASEMIELGYRKAAENLESISSGDD</sequence>
<organism evidence="6 7">
    <name type="scientific">Nitrosomonas marina</name>
    <dbReference type="NCBI Taxonomy" id="917"/>
    <lineage>
        <taxon>Bacteria</taxon>
        <taxon>Pseudomonadati</taxon>
        <taxon>Pseudomonadota</taxon>
        <taxon>Betaproteobacteria</taxon>
        <taxon>Nitrosomonadales</taxon>
        <taxon>Nitrosomonadaceae</taxon>
        <taxon>Nitrosomonas</taxon>
    </lineage>
</organism>
<proteinExistence type="predicted"/>
<dbReference type="PANTHER" id="PTHR14226:SF76">
    <property type="entry name" value="NTE FAMILY PROTEIN RSSA"/>
    <property type="match status" value="1"/>
</dbReference>
<protein>
    <submittedName>
        <fullName evidence="6">NTE family protein</fullName>
    </submittedName>
</protein>
<feature type="active site" description="Nucleophile" evidence="4">
    <location>
        <position position="40"/>
    </location>
</feature>
<reference evidence="6 7" key="1">
    <citation type="submission" date="2016-10" db="EMBL/GenBank/DDBJ databases">
        <authorList>
            <person name="de Groot N.N."/>
        </authorList>
    </citation>
    <scope>NUCLEOTIDE SEQUENCE [LARGE SCALE GENOMIC DNA]</scope>
    <source>
        <strain evidence="6 7">Nm22</strain>
    </source>
</reference>
<feature type="domain" description="PNPLA" evidence="5">
    <location>
        <begin position="7"/>
        <end position="167"/>
    </location>
</feature>
<dbReference type="Pfam" id="PF01734">
    <property type="entry name" value="Patatin"/>
    <property type="match status" value="1"/>
</dbReference>
<evidence type="ECO:0000256" key="3">
    <source>
        <dbReference type="ARBA" id="ARBA00023098"/>
    </source>
</evidence>
<accession>A0A1H8IDX1</accession>
<dbReference type="GO" id="GO:0016042">
    <property type="term" value="P:lipid catabolic process"/>
    <property type="evidence" value="ECO:0007669"/>
    <property type="project" value="UniProtKB-UniRule"/>
</dbReference>
<keyword evidence="1 4" id="KW-0378">Hydrolase</keyword>
<keyword evidence="3 4" id="KW-0443">Lipid metabolism</keyword>
<dbReference type="GO" id="GO:0016787">
    <property type="term" value="F:hydrolase activity"/>
    <property type="evidence" value="ECO:0007669"/>
    <property type="project" value="UniProtKB-UniRule"/>
</dbReference>
<evidence type="ECO:0000256" key="1">
    <source>
        <dbReference type="ARBA" id="ARBA00022801"/>
    </source>
</evidence>
<dbReference type="SUPFAM" id="SSF52151">
    <property type="entry name" value="FabD/lysophospholipase-like"/>
    <property type="match status" value="1"/>
</dbReference>
<keyword evidence="2 4" id="KW-0442">Lipid degradation</keyword>
<evidence type="ECO:0000256" key="2">
    <source>
        <dbReference type="ARBA" id="ARBA00022963"/>
    </source>
</evidence>
<comment type="caution">
    <text evidence="4">Lacks conserved residue(s) required for the propagation of feature annotation.</text>
</comment>
<dbReference type="InterPro" id="IPR050301">
    <property type="entry name" value="NTE"/>
</dbReference>
<evidence type="ECO:0000259" key="5">
    <source>
        <dbReference type="PROSITE" id="PS51635"/>
    </source>
</evidence>
<dbReference type="RefSeq" id="WP_090634551.1">
    <property type="nucleotide sequence ID" value="NZ_FOCP01000031.1"/>
</dbReference>
<feature type="active site" description="Proton acceptor" evidence="4">
    <location>
        <position position="154"/>
    </location>
</feature>
<evidence type="ECO:0000313" key="6">
    <source>
        <dbReference type="EMBL" id="SEN66395.1"/>
    </source>
</evidence>
<dbReference type="AlphaFoldDB" id="A0A1H8IDX1"/>
<dbReference type="PROSITE" id="PS51635">
    <property type="entry name" value="PNPLA"/>
    <property type="match status" value="1"/>
</dbReference>
<evidence type="ECO:0000256" key="4">
    <source>
        <dbReference type="PROSITE-ProRule" id="PRU01161"/>
    </source>
</evidence>
<dbReference type="InterPro" id="IPR002641">
    <property type="entry name" value="PNPLA_dom"/>
</dbReference>
<feature type="short sequence motif" description="DGA/G" evidence="4">
    <location>
        <begin position="154"/>
        <end position="156"/>
    </location>
</feature>
<dbReference type="EMBL" id="FOCP01000031">
    <property type="protein sequence ID" value="SEN66395.1"/>
    <property type="molecule type" value="Genomic_DNA"/>
</dbReference>
<dbReference type="OrthoDB" id="5290098at2"/>
<dbReference type="PANTHER" id="PTHR14226">
    <property type="entry name" value="NEUROPATHY TARGET ESTERASE/SWISS CHEESE D.MELANOGASTER"/>
    <property type="match status" value="1"/>
</dbReference>
<dbReference type="Proteomes" id="UP000199459">
    <property type="component" value="Unassembled WGS sequence"/>
</dbReference>